<dbReference type="KEGG" id="nhy:JQS43_15970"/>
<accession>A0A895YA48</accession>
<protein>
    <submittedName>
        <fullName evidence="2">PQQ-dependent sugar dehydrogenase</fullName>
    </submittedName>
</protein>
<dbReference type="InterPro" id="IPR012938">
    <property type="entry name" value="Glc/Sorbosone_DH"/>
</dbReference>
<dbReference type="PANTHER" id="PTHR19328:SF75">
    <property type="entry name" value="ALDOSE SUGAR DEHYDROGENASE YLII"/>
    <property type="match status" value="1"/>
</dbReference>
<name>A0A895YA48_9ACTN</name>
<dbReference type="Gene3D" id="2.120.10.30">
    <property type="entry name" value="TolB, C-terminal domain"/>
    <property type="match status" value="1"/>
</dbReference>
<organism evidence="2 3">
    <name type="scientific">Natronosporangium hydrolyticum</name>
    <dbReference type="NCBI Taxonomy" id="2811111"/>
    <lineage>
        <taxon>Bacteria</taxon>
        <taxon>Bacillati</taxon>
        <taxon>Actinomycetota</taxon>
        <taxon>Actinomycetes</taxon>
        <taxon>Micromonosporales</taxon>
        <taxon>Micromonosporaceae</taxon>
        <taxon>Natronosporangium</taxon>
    </lineage>
</organism>
<dbReference type="RefSeq" id="WP_239675201.1">
    <property type="nucleotide sequence ID" value="NZ_CP070499.1"/>
</dbReference>
<reference evidence="2" key="1">
    <citation type="submission" date="2021-02" db="EMBL/GenBank/DDBJ databases">
        <title>Natrosporangium hydrolyticum gen. nov., sp. nov, a haloalkaliphilic actinobacterium from a soda solonchak soil.</title>
        <authorList>
            <person name="Sorokin D.Y."/>
            <person name="Khijniak T.V."/>
            <person name="Zakharycheva A.P."/>
            <person name="Boueva O.V."/>
            <person name="Ariskina E.V."/>
            <person name="Hahnke R.L."/>
            <person name="Bunk B."/>
            <person name="Sproer C."/>
            <person name="Schumann P."/>
            <person name="Evtushenko L.I."/>
            <person name="Kublanov I.V."/>
        </authorList>
    </citation>
    <scope>NUCLEOTIDE SEQUENCE</scope>
    <source>
        <strain evidence="2">DSM 106523</strain>
    </source>
</reference>
<dbReference type="AlphaFoldDB" id="A0A895YA48"/>
<dbReference type="Pfam" id="PF07995">
    <property type="entry name" value="GSDH"/>
    <property type="match status" value="1"/>
</dbReference>
<dbReference type="InterPro" id="IPR011042">
    <property type="entry name" value="6-blade_b-propeller_TolB-like"/>
</dbReference>
<evidence type="ECO:0000313" key="2">
    <source>
        <dbReference type="EMBL" id="QSB13132.1"/>
    </source>
</evidence>
<dbReference type="Proteomes" id="UP000662857">
    <property type="component" value="Chromosome"/>
</dbReference>
<proteinExistence type="predicted"/>
<dbReference type="SUPFAM" id="SSF50952">
    <property type="entry name" value="Soluble quinoprotein glucose dehydrogenase"/>
    <property type="match status" value="1"/>
</dbReference>
<dbReference type="PANTHER" id="PTHR19328">
    <property type="entry name" value="HEDGEHOG-INTERACTING PROTEIN"/>
    <property type="match status" value="1"/>
</dbReference>
<dbReference type="InterPro" id="IPR011041">
    <property type="entry name" value="Quinoprot_gluc/sorb_DH_b-prop"/>
</dbReference>
<feature type="domain" description="Glucose/Sorbosone dehydrogenase" evidence="1">
    <location>
        <begin position="77"/>
        <end position="418"/>
    </location>
</feature>
<evidence type="ECO:0000259" key="1">
    <source>
        <dbReference type="Pfam" id="PF07995"/>
    </source>
</evidence>
<dbReference type="EMBL" id="CP070499">
    <property type="protein sequence ID" value="QSB13132.1"/>
    <property type="molecule type" value="Genomic_DNA"/>
</dbReference>
<evidence type="ECO:0000313" key="3">
    <source>
        <dbReference type="Proteomes" id="UP000662857"/>
    </source>
</evidence>
<sequence>MVTVVMLLASMDAGWGERMRASTLMARAAVAGLVIAAGACSAADDPVEEPAPTGTGAATAPAVADTELVVETVVDGLDGPWGLAFLPDGEQLLVTQSAGILSVVDSSTGEIDDISGVPEVATGGQGGLLDVALDPDYPEAPWVYLTYSAADDSGGTTTTHLARGQLDLAEQQLDQVEVLYVAEPFLQSTAHYGSSIVFDDDGYLFMTVGDRGYKNFDDHPAQDPSTPIGTTLRLEPDGSVPADNPFVDDPEVADEIYSYGHRNIQGLTVHPETGEIWASEHGEQDGDEINVLEAGGNFGWPVATTACEYGTDTPLGEWPDEVEGTVEPVFYWECGSGGFPPAGLTFYTGDEFPQWQDDLLVGGLASEYLARLTVAGDQVEEAEPLLADEGWRIRDVAVGPHDGAIYVAVDGSDAPLLRLVNAD</sequence>
<gene>
    <name evidence="2" type="ORF">JQS43_15970</name>
</gene>
<keyword evidence="3" id="KW-1185">Reference proteome</keyword>